<accession>A0A977L0C8</accession>
<reference evidence="1" key="1">
    <citation type="submission" date="2021-04" db="EMBL/GenBank/DDBJ databases">
        <title>Genome sequence of Woronichinia naegeliana from Washington state freshwater lake bloom.</title>
        <authorList>
            <person name="Dreher T.W."/>
        </authorList>
    </citation>
    <scope>NUCLEOTIDE SEQUENCE</scope>
    <source>
        <strain evidence="1">WA131</strain>
    </source>
</reference>
<dbReference type="AlphaFoldDB" id="A0A977L0C8"/>
<gene>
    <name evidence="1" type="ORF">KA717_11705</name>
</gene>
<dbReference type="Proteomes" id="UP001065613">
    <property type="component" value="Chromosome"/>
</dbReference>
<name>A0A977L0C8_9CYAN</name>
<evidence type="ECO:0000313" key="1">
    <source>
        <dbReference type="EMBL" id="UXE63254.1"/>
    </source>
</evidence>
<protein>
    <submittedName>
        <fullName evidence="1">Uncharacterized protein</fullName>
    </submittedName>
</protein>
<organism evidence="1">
    <name type="scientific">Woronichinia naegeliana WA131</name>
    <dbReference type="NCBI Taxonomy" id="2824559"/>
    <lineage>
        <taxon>Bacteria</taxon>
        <taxon>Bacillati</taxon>
        <taxon>Cyanobacteriota</taxon>
        <taxon>Cyanophyceae</taxon>
        <taxon>Synechococcales</taxon>
        <taxon>Coelosphaeriaceae</taxon>
        <taxon>Woronichinia</taxon>
    </lineage>
</organism>
<sequence>MQDFHENIILKQGIYQDYLLEVLEGDGEYWFQCRSVYGGDEESDHSGYADPEAAFEAAKIFVKKRKEELTLKVEWPWTMLPLEAADHYIEYLQKQIGPGHPLYKKKVFPSCRREDSRDIIIQFDLDDDETYAIVFFNEKQLFGKKEMPRVEMISSFSELKERFAQDHFDAMAKIENEE</sequence>
<dbReference type="KEGG" id="wna:KA717_11705"/>
<dbReference type="EMBL" id="CP073041">
    <property type="protein sequence ID" value="UXE63254.1"/>
    <property type="molecule type" value="Genomic_DNA"/>
</dbReference>
<proteinExistence type="predicted"/>